<keyword evidence="2" id="KW-1185">Reference proteome</keyword>
<name>A0ACB9BQG4_CICIN</name>
<comment type="caution">
    <text evidence="1">The sequence shown here is derived from an EMBL/GenBank/DDBJ whole genome shotgun (WGS) entry which is preliminary data.</text>
</comment>
<gene>
    <name evidence="1" type="ORF">L2E82_35917</name>
</gene>
<dbReference type="Proteomes" id="UP001055811">
    <property type="component" value="Linkage Group LG06"/>
</dbReference>
<reference evidence="2" key="1">
    <citation type="journal article" date="2022" name="Mol. Ecol. Resour.">
        <title>The genomes of chicory, endive, great burdock and yacon provide insights into Asteraceae palaeo-polyploidization history and plant inulin production.</title>
        <authorList>
            <person name="Fan W."/>
            <person name="Wang S."/>
            <person name="Wang H."/>
            <person name="Wang A."/>
            <person name="Jiang F."/>
            <person name="Liu H."/>
            <person name="Zhao H."/>
            <person name="Xu D."/>
            <person name="Zhang Y."/>
        </authorList>
    </citation>
    <scope>NUCLEOTIDE SEQUENCE [LARGE SCALE GENOMIC DNA]</scope>
    <source>
        <strain evidence="2">cv. Punajuju</strain>
    </source>
</reference>
<organism evidence="1 2">
    <name type="scientific">Cichorium intybus</name>
    <name type="common">Chicory</name>
    <dbReference type="NCBI Taxonomy" id="13427"/>
    <lineage>
        <taxon>Eukaryota</taxon>
        <taxon>Viridiplantae</taxon>
        <taxon>Streptophyta</taxon>
        <taxon>Embryophyta</taxon>
        <taxon>Tracheophyta</taxon>
        <taxon>Spermatophyta</taxon>
        <taxon>Magnoliopsida</taxon>
        <taxon>eudicotyledons</taxon>
        <taxon>Gunneridae</taxon>
        <taxon>Pentapetalae</taxon>
        <taxon>asterids</taxon>
        <taxon>campanulids</taxon>
        <taxon>Asterales</taxon>
        <taxon>Asteraceae</taxon>
        <taxon>Cichorioideae</taxon>
        <taxon>Cichorieae</taxon>
        <taxon>Cichoriinae</taxon>
        <taxon>Cichorium</taxon>
    </lineage>
</organism>
<dbReference type="EMBL" id="CM042014">
    <property type="protein sequence ID" value="KAI3724149.1"/>
    <property type="molecule type" value="Genomic_DNA"/>
</dbReference>
<accession>A0ACB9BQG4</accession>
<evidence type="ECO:0000313" key="2">
    <source>
        <dbReference type="Proteomes" id="UP001055811"/>
    </source>
</evidence>
<reference evidence="1 2" key="2">
    <citation type="journal article" date="2022" name="Mol. Ecol. Resour.">
        <title>The genomes of chicory, endive, great burdock and yacon provide insights into Asteraceae paleo-polyploidization history and plant inulin production.</title>
        <authorList>
            <person name="Fan W."/>
            <person name="Wang S."/>
            <person name="Wang H."/>
            <person name="Wang A."/>
            <person name="Jiang F."/>
            <person name="Liu H."/>
            <person name="Zhao H."/>
            <person name="Xu D."/>
            <person name="Zhang Y."/>
        </authorList>
    </citation>
    <scope>NUCLEOTIDE SEQUENCE [LARGE SCALE GENOMIC DNA]</scope>
    <source>
        <strain evidence="2">cv. Punajuju</strain>
        <tissue evidence="1">Leaves</tissue>
    </source>
</reference>
<proteinExistence type="predicted"/>
<sequence length="149" mass="16867">MQRCAASSRWLNERISLSRYSHVPLSNFELDWLIHTADVFFARALRDQQQILWVSDNGIPDLGGDNEEETCYSDEVWLDDATSCAPAFLVLKQLIQRCLTDAVSSGNIFADAMLQHLYRWLCSPQSKLHDPALYRMLQGDAKGVCTTAV</sequence>
<evidence type="ECO:0000313" key="1">
    <source>
        <dbReference type="EMBL" id="KAI3724149.1"/>
    </source>
</evidence>
<protein>
    <submittedName>
        <fullName evidence="1">Uncharacterized protein</fullName>
    </submittedName>
</protein>